<gene>
    <name evidence="3" type="ORF">NM125_04685</name>
</gene>
<evidence type="ECO:0000313" key="3">
    <source>
        <dbReference type="EMBL" id="MCP9290877.1"/>
    </source>
</evidence>
<dbReference type="Proteomes" id="UP001139125">
    <property type="component" value="Unassembled WGS sequence"/>
</dbReference>
<organism evidence="3 4">
    <name type="scientific">Gracilimonas sediminicola</name>
    <dbReference type="NCBI Taxonomy" id="2952158"/>
    <lineage>
        <taxon>Bacteria</taxon>
        <taxon>Pseudomonadati</taxon>
        <taxon>Balneolota</taxon>
        <taxon>Balneolia</taxon>
        <taxon>Balneolales</taxon>
        <taxon>Balneolaceae</taxon>
        <taxon>Gracilimonas</taxon>
    </lineage>
</organism>
<evidence type="ECO:0000256" key="1">
    <source>
        <dbReference type="SAM" id="Phobius"/>
    </source>
</evidence>
<accession>A0A9X2RE72</accession>
<evidence type="ECO:0000256" key="2">
    <source>
        <dbReference type="SAM" id="SignalP"/>
    </source>
</evidence>
<reference evidence="3" key="1">
    <citation type="submission" date="2022-06" db="EMBL/GenBank/DDBJ databases">
        <title>Gracilimonas sp. CAU 1638 isolated from sea sediment.</title>
        <authorList>
            <person name="Kim W."/>
        </authorList>
    </citation>
    <scope>NUCLEOTIDE SEQUENCE</scope>
    <source>
        <strain evidence="3">CAU 1638</strain>
    </source>
</reference>
<feature type="transmembrane region" description="Helical" evidence="1">
    <location>
        <begin position="100"/>
        <end position="122"/>
    </location>
</feature>
<dbReference type="RefSeq" id="WP_255133347.1">
    <property type="nucleotide sequence ID" value="NZ_JANDBC010000001.1"/>
</dbReference>
<name>A0A9X2RE72_9BACT</name>
<keyword evidence="1" id="KW-1133">Transmembrane helix</keyword>
<comment type="caution">
    <text evidence="3">The sequence shown here is derived from an EMBL/GenBank/DDBJ whole genome shotgun (WGS) entry which is preliminary data.</text>
</comment>
<feature type="chain" id="PRO_5040884670" description="Outer membrane protein beta-barrel domain-containing protein" evidence="2">
    <location>
        <begin position="20"/>
        <end position="221"/>
    </location>
</feature>
<sequence>MRTLSALFLCITIIFSASEATKGQTIELLAGNTLNGAVNGTLLGGATMALNNSSDFAPLRVGVGLGTLYGVGVGAYDIASSGGQQLIVQGLFNDGNNTSIIVLLDTFYGAAAGAVVTTSVMLVANEPLVEGLQYGAGIGAWVGFGVGLIDAFALSKRVTPTSTAKKSSVPNADGLVGIQFNNKTSLGLVSPAITTTYQTTDSGLSRKFNPSVNFVNLKVNF</sequence>
<feature type="transmembrane region" description="Helical" evidence="1">
    <location>
        <begin position="134"/>
        <end position="155"/>
    </location>
</feature>
<dbReference type="AlphaFoldDB" id="A0A9X2RE72"/>
<keyword evidence="1" id="KW-0812">Transmembrane</keyword>
<evidence type="ECO:0008006" key="5">
    <source>
        <dbReference type="Google" id="ProtNLM"/>
    </source>
</evidence>
<evidence type="ECO:0000313" key="4">
    <source>
        <dbReference type="Proteomes" id="UP001139125"/>
    </source>
</evidence>
<protein>
    <recommendedName>
        <fullName evidence="5">Outer membrane protein beta-barrel domain-containing protein</fullName>
    </recommendedName>
</protein>
<dbReference type="EMBL" id="JANDBC010000001">
    <property type="protein sequence ID" value="MCP9290877.1"/>
    <property type="molecule type" value="Genomic_DNA"/>
</dbReference>
<keyword evidence="4" id="KW-1185">Reference proteome</keyword>
<proteinExistence type="predicted"/>
<keyword evidence="1" id="KW-0472">Membrane</keyword>
<keyword evidence="2" id="KW-0732">Signal</keyword>
<feature type="signal peptide" evidence="2">
    <location>
        <begin position="1"/>
        <end position="19"/>
    </location>
</feature>